<evidence type="ECO:0000259" key="4">
    <source>
        <dbReference type="PROSITE" id="PS50175"/>
    </source>
</evidence>
<feature type="non-terminal residue" evidence="5">
    <location>
        <position position="162"/>
    </location>
</feature>
<feature type="domain" description="Peptidase A2" evidence="4">
    <location>
        <begin position="148"/>
        <end position="162"/>
    </location>
</feature>
<proteinExistence type="predicted"/>
<keyword evidence="6" id="KW-1185">Reference proteome</keyword>
<evidence type="ECO:0000313" key="6">
    <source>
        <dbReference type="Proteomes" id="UP000541332"/>
    </source>
</evidence>
<organism evidence="5 6">
    <name type="scientific">Pampusana beccarii</name>
    <name type="common">Western bronze ground-dove</name>
    <dbReference type="NCBI Taxonomy" id="2953425"/>
    <lineage>
        <taxon>Eukaryota</taxon>
        <taxon>Metazoa</taxon>
        <taxon>Chordata</taxon>
        <taxon>Craniata</taxon>
        <taxon>Vertebrata</taxon>
        <taxon>Euteleostomi</taxon>
        <taxon>Archelosauria</taxon>
        <taxon>Archosauria</taxon>
        <taxon>Dinosauria</taxon>
        <taxon>Saurischia</taxon>
        <taxon>Theropoda</taxon>
        <taxon>Coelurosauria</taxon>
        <taxon>Aves</taxon>
        <taxon>Neognathae</taxon>
        <taxon>Neoaves</taxon>
        <taxon>Columbimorphae</taxon>
        <taxon>Columbiformes</taxon>
        <taxon>Columbidae</taxon>
        <taxon>Pampusana</taxon>
    </lineage>
</organism>
<keyword evidence="1" id="KW-0645">Protease</keyword>
<comment type="caution">
    <text evidence="5">The sequence shown here is derived from an EMBL/GenBank/DDBJ whole genome shotgun (WGS) entry which is preliminary data.</text>
</comment>
<evidence type="ECO:0000313" key="5">
    <source>
        <dbReference type="EMBL" id="NXW86296.1"/>
    </source>
</evidence>
<dbReference type="AlphaFoldDB" id="A0A7L4FHC0"/>
<dbReference type="Pfam" id="PF00692">
    <property type="entry name" value="dUTPase"/>
    <property type="match status" value="1"/>
</dbReference>
<dbReference type="GO" id="GO:0004190">
    <property type="term" value="F:aspartic-type endopeptidase activity"/>
    <property type="evidence" value="ECO:0007669"/>
    <property type="project" value="UniProtKB-KW"/>
</dbReference>
<name>A0A7L4FHC0_9COLU</name>
<dbReference type="InterPro" id="IPR029054">
    <property type="entry name" value="dUTPase-like"/>
</dbReference>
<dbReference type="Gene3D" id="2.40.70.10">
    <property type="entry name" value="Acid Proteases"/>
    <property type="match status" value="1"/>
</dbReference>
<protein>
    <submittedName>
        <fullName evidence="5">POK9 protein</fullName>
    </submittedName>
</protein>
<accession>A0A7L4FHC0</accession>
<sequence length="162" mass="16952">RGSLGVDIDVTLKDNTVHKIPTNAKGPLLHQDSRVGGILLGHSSAGIKGIIVVPGVIDADYTGVIHAMVYTTNPPIFIPAGSKVAQIVALSSNQPVAPNLHLNPRGDQGFGSTGPRMCFTTTMAQRPMMRVQLFQSDSGTGPNLIVDINAMLDTGADVTIIS</sequence>
<dbReference type="InterPro" id="IPR051592">
    <property type="entry name" value="HERV-K_Pro_peptidase_A2"/>
</dbReference>
<keyword evidence="2" id="KW-0064">Aspartyl protease</keyword>
<dbReference type="PROSITE" id="PS00141">
    <property type="entry name" value="ASP_PROTEASE"/>
    <property type="match status" value="1"/>
</dbReference>
<feature type="non-terminal residue" evidence="5">
    <location>
        <position position="1"/>
    </location>
</feature>
<evidence type="ECO:0000256" key="1">
    <source>
        <dbReference type="ARBA" id="ARBA00022670"/>
    </source>
</evidence>
<reference evidence="5 6" key="1">
    <citation type="submission" date="2020-02" db="EMBL/GenBank/DDBJ databases">
        <title>Bird 10,000 Genomes (B10K) Project - Family phase.</title>
        <authorList>
            <person name="Zhang G."/>
        </authorList>
    </citation>
    <scope>NUCLEOTIDE SEQUENCE [LARGE SCALE GENOMIC DNA]</scope>
    <source>
        <strain evidence="5">B10K-DU-006-06</strain>
    </source>
</reference>
<dbReference type="Gene3D" id="2.70.40.10">
    <property type="match status" value="1"/>
</dbReference>
<dbReference type="PROSITE" id="PS50175">
    <property type="entry name" value="ASP_PROT_RETROV"/>
    <property type="match status" value="1"/>
</dbReference>
<dbReference type="InterPro" id="IPR021109">
    <property type="entry name" value="Peptidase_aspartic_dom_sf"/>
</dbReference>
<evidence type="ECO:0000256" key="3">
    <source>
        <dbReference type="ARBA" id="ARBA00022801"/>
    </source>
</evidence>
<dbReference type="InterPro" id="IPR001969">
    <property type="entry name" value="Aspartic_peptidase_AS"/>
</dbReference>
<dbReference type="Proteomes" id="UP000541332">
    <property type="component" value="Unassembled WGS sequence"/>
</dbReference>
<dbReference type="PANTHER" id="PTHR19422">
    <property type="entry name" value="GAG RETROVIRAL POLYPROTEIN"/>
    <property type="match status" value="1"/>
</dbReference>
<dbReference type="InterPro" id="IPR001995">
    <property type="entry name" value="Peptidase_A2_cat"/>
</dbReference>
<dbReference type="SUPFAM" id="SSF51283">
    <property type="entry name" value="dUTPase-like"/>
    <property type="match status" value="1"/>
</dbReference>
<dbReference type="GO" id="GO:0006508">
    <property type="term" value="P:proteolysis"/>
    <property type="evidence" value="ECO:0007669"/>
    <property type="project" value="UniProtKB-KW"/>
</dbReference>
<keyword evidence="3" id="KW-0378">Hydrolase</keyword>
<evidence type="ECO:0000256" key="2">
    <source>
        <dbReference type="ARBA" id="ARBA00022750"/>
    </source>
</evidence>
<gene>
    <name evidence="5" type="primary">Ervk9_1</name>
    <name evidence="5" type="ORF">ALOBEC_R10191</name>
</gene>
<dbReference type="PANTHER" id="PTHR19422:SF123">
    <property type="entry name" value="RT1 CLASS I, LOCUS CE15"/>
    <property type="match status" value="1"/>
</dbReference>
<dbReference type="InterPro" id="IPR036157">
    <property type="entry name" value="dUTPase-like_sf"/>
</dbReference>
<dbReference type="EMBL" id="VWYH01003759">
    <property type="protein sequence ID" value="NXW86296.1"/>
    <property type="molecule type" value="Genomic_DNA"/>
</dbReference>
<dbReference type="SUPFAM" id="SSF50630">
    <property type="entry name" value="Acid proteases"/>
    <property type="match status" value="1"/>
</dbReference>
<dbReference type="OrthoDB" id="9900537at2759"/>